<proteinExistence type="predicted"/>
<protein>
    <submittedName>
        <fullName evidence="1">Uncharacterized protein</fullName>
    </submittedName>
</protein>
<dbReference type="EMBL" id="NPBS01000111">
    <property type="protein sequence ID" value="PAF24382.1"/>
    <property type="molecule type" value="Genomic_DNA"/>
</dbReference>
<dbReference type="Proteomes" id="UP000216133">
    <property type="component" value="Unassembled WGS sequence"/>
</dbReference>
<evidence type="ECO:0000313" key="1">
    <source>
        <dbReference type="EMBL" id="PAF24382.1"/>
    </source>
</evidence>
<organism evidence="1 2">
    <name type="scientific">Shouchella clausii</name>
    <name type="common">Alkalihalobacillus clausii</name>
    <dbReference type="NCBI Taxonomy" id="79880"/>
    <lineage>
        <taxon>Bacteria</taxon>
        <taxon>Bacillati</taxon>
        <taxon>Bacillota</taxon>
        <taxon>Bacilli</taxon>
        <taxon>Bacillales</taxon>
        <taxon>Bacillaceae</taxon>
        <taxon>Shouchella</taxon>
    </lineage>
</organism>
<reference evidence="1 2" key="1">
    <citation type="submission" date="2017-07" db="EMBL/GenBank/DDBJ databases">
        <title>Isolation and whole genome analysis of endospore-forming bacteria from heroin.</title>
        <authorList>
            <person name="Kalinowski J."/>
            <person name="Ahrens B."/>
            <person name="Al-Dilaimi A."/>
            <person name="Winkler A."/>
            <person name="Wibberg D."/>
            <person name="Schleenbecker U."/>
            <person name="Ruckert C."/>
            <person name="Wolfel R."/>
            <person name="Grass G."/>
        </authorList>
    </citation>
    <scope>NUCLEOTIDE SEQUENCE [LARGE SCALE GENOMIC DNA]</scope>
    <source>
        <strain evidence="1 2">7523-2</strain>
    </source>
</reference>
<comment type="caution">
    <text evidence="1">The sequence shown here is derived from an EMBL/GenBank/DDBJ whole genome shotgun (WGS) entry which is preliminary data.</text>
</comment>
<evidence type="ECO:0000313" key="2">
    <source>
        <dbReference type="Proteomes" id="UP000216133"/>
    </source>
</evidence>
<dbReference type="RefSeq" id="WP_094427147.1">
    <property type="nucleotide sequence ID" value="NZ_CP019985.1"/>
</dbReference>
<dbReference type="GeneID" id="86926646"/>
<gene>
    <name evidence="1" type="ORF">CHH61_18990</name>
</gene>
<name>A0A268RVW1_SHOCL</name>
<sequence length="212" mass="25004">MKDEYRNDQLIKWEKMLKDLFKGDIPLKREWHEPIEIIRVLNFIGKNVADNHTFMPRSGGVDIEGCSLSNEKDCIEINFGYNTVVKPKRLTFQYFENADTEWAYFYLELNDLKKSEPYEDSESIMEEVVEVEPGEYLDRGMWDYYRDELPDDARIVVRYTSGNMVTFSKGSLYNMNSGTYDARHSKMGRDKFKKYIEEVVHRINEEGVKGGK</sequence>
<accession>A0A268RVW1</accession>
<dbReference type="AlphaFoldDB" id="A0A268RVW1"/>